<gene>
    <name evidence="1" type="ORF">CROST_014890</name>
</gene>
<dbReference type="InterPro" id="IPR005149">
    <property type="entry name" value="Tscrpt_reg_PadR_N"/>
</dbReference>
<evidence type="ECO:0000313" key="2">
    <source>
        <dbReference type="Proteomes" id="UP000190951"/>
    </source>
</evidence>
<protein>
    <submittedName>
        <fullName evidence="1">Uncharacterized protein</fullName>
    </submittedName>
</protein>
<proteinExistence type="predicted"/>
<dbReference type="SUPFAM" id="SSF46785">
    <property type="entry name" value="Winged helix' DNA-binding domain"/>
    <property type="match status" value="1"/>
</dbReference>
<dbReference type="Gene3D" id="1.10.10.10">
    <property type="entry name" value="Winged helix-like DNA-binding domain superfamily/Winged helix DNA-binding domain"/>
    <property type="match status" value="1"/>
</dbReference>
<evidence type="ECO:0000313" key="1">
    <source>
        <dbReference type="EMBL" id="URZ10779.1"/>
    </source>
</evidence>
<name>A0A1S8LPX4_9CLOT</name>
<reference evidence="1 2" key="1">
    <citation type="submission" date="2022-04" db="EMBL/GenBank/DDBJ databases">
        <title>Genome sequence of C. roseum typestrain.</title>
        <authorList>
            <person name="Poehlein A."/>
            <person name="Schoch T."/>
            <person name="Duerre P."/>
            <person name="Daniel R."/>
        </authorList>
    </citation>
    <scope>NUCLEOTIDE SEQUENCE [LARGE SCALE GENOMIC DNA]</scope>
    <source>
        <strain evidence="1 2">DSM 7320</strain>
    </source>
</reference>
<dbReference type="InterPro" id="IPR036390">
    <property type="entry name" value="WH_DNA-bd_sf"/>
</dbReference>
<dbReference type="PANTHER" id="PTHR43252">
    <property type="entry name" value="TRANSCRIPTIONAL REGULATOR YQJI"/>
    <property type="match status" value="1"/>
</dbReference>
<dbReference type="RefSeq" id="WP_077835750.1">
    <property type="nucleotide sequence ID" value="NZ_CP096983.1"/>
</dbReference>
<dbReference type="STRING" id="84029.CROST_42530"/>
<sequence>MHRNELDIKEEEKKLYEEYKQKLAEIRKIKKEGEAVGQVFTKGLLPLYVLFILSLGATNGNDIANQIGKRTNGLWIPSTGGIYPILKKMEKKKLILGKWNDESKKKQKIYSITDIGLAELENRKYLLKDRISDALHVFEIVYRDLYEK</sequence>
<keyword evidence="2" id="KW-1185">Reference proteome</keyword>
<dbReference type="Proteomes" id="UP000190951">
    <property type="component" value="Chromosome"/>
</dbReference>
<dbReference type="PANTHER" id="PTHR43252:SF7">
    <property type="entry name" value="TRANSCRIPTIONAL REGULATOR YQJI"/>
    <property type="match status" value="1"/>
</dbReference>
<accession>A0A1S8LPX4</accession>
<dbReference type="AlphaFoldDB" id="A0A1S8LPX4"/>
<organism evidence="1 2">
    <name type="scientific">Clostridium felsineum</name>
    <dbReference type="NCBI Taxonomy" id="36839"/>
    <lineage>
        <taxon>Bacteria</taxon>
        <taxon>Bacillati</taxon>
        <taxon>Bacillota</taxon>
        <taxon>Clostridia</taxon>
        <taxon>Eubacteriales</taxon>
        <taxon>Clostridiaceae</taxon>
        <taxon>Clostridium</taxon>
    </lineage>
</organism>
<dbReference type="InterPro" id="IPR036388">
    <property type="entry name" value="WH-like_DNA-bd_sf"/>
</dbReference>
<dbReference type="Pfam" id="PF03551">
    <property type="entry name" value="PadR"/>
    <property type="match status" value="1"/>
</dbReference>
<dbReference type="EMBL" id="CP096983">
    <property type="protein sequence ID" value="URZ10779.1"/>
    <property type="molecule type" value="Genomic_DNA"/>
</dbReference>
<dbReference type="KEGG" id="crw:CROST_014890"/>